<evidence type="ECO:0000256" key="7">
    <source>
        <dbReference type="ARBA" id="ARBA00022825"/>
    </source>
</evidence>
<feature type="active site" description="Charge relay system" evidence="9">
    <location>
        <position position="399"/>
    </location>
</feature>
<name>A0A3N2RIQ2_LYSEN</name>
<evidence type="ECO:0000259" key="11">
    <source>
        <dbReference type="PROSITE" id="PS51829"/>
    </source>
</evidence>
<evidence type="ECO:0000256" key="4">
    <source>
        <dbReference type="ARBA" id="ARBA00022670"/>
    </source>
</evidence>
<evidence type="ECO:0000313" key="12">
    <source>
        <dbReference type="EMBL" id="ROU07353.1"/>
    </source>
</evidence>
<comment type="similarity">
    <text evidence="2 9">Belongs to the peptidase S8 family.</text>
</comment>
<dbReference type="InterPro" id="IPR015500">
    <property type="entry name" value="Peptidase_S8_subtilisin-rel"/>
</dbReference>
<dbReference type="Gene3D" id="2.60.120.260">
    <property type="entry name" value="Galactose-binding domain-like"/>
    <property type="match status" value="1"/>
</dbReference>
<dbReference type="PROSITE" id="PS00138">
    <property type="entry name" value="SUBTILASE_SER"/>
    <property type="match status" value="1"/>
</dbReference>
<dbReference type="FunFam" id="3.40.50.200:FF:000022">
    <property type="entry name" value="Extracellular protease"/>
    <property type="match status" value="1"/>
</dbReference>
<protein>
    <submittedName>
        <fullName evidence="12">Peptidase S8</fullName>
    </submittedName>
</protein>
<sequence>MKAGERYERMIVKFKDAGAARAIGTAGVAAIDATLARAASGLALPAASKGERFGLKRLRRMATGADVIVSDRSLNAAEARALVEQIAADPQVEWAQPDYIVQTLAVPNDTRFGEQWHYADSAVGLRAPTAWDTTTGTGVVVAVVDSGQLAHPDLDGNRLPGYDFVSSTTGFTAAQCGGTAGCGSSDDGDGRDANPNDSSAPTTGAHGTHVAGTIAAVTNNGTGVAGVAHGARVVPVRAMGRAGSGATSDIVDAIVWASGGAVPGVPANANPAEVINLSLGIDVPCSQAPAYQSAVNTATANGSIVVAAAGNSNIDVANSSPASCNNVISVAASDQSGNRAFYSTYGATIDITAPGGETCSPNSEFLPLNTTPSCAKSHPQQGVLSTIANNGYGFLQGTSMATPHVAGVVALVQAASATPKTAEQMRQLLASTARPIPAAKCPGGCGPGLIDAAAAVAAAGGSTGPGPGTGPQTYSNGNDVAIGDNTTVESTIAVSGRSGNAPANASVSLNIVHTYRGDLKVDLVAPDGSLYNLHNRTGSGADNLTGTFSLNLSSEALNGNWKLRVNDNANGDTGHIDTWSITF</sequence>
<feature type="active site" description="Charge relay system" evidence="9">
    <location>
        <position position="206"/>
    </location>
</feature>
<dbReference type="InterPro" id="IPR000209">
    <property type="entry name" value="Peptidase_S8/S53_dom"/>
</dbReference>
<dbReference type="InterPro" id="IPR022398">
    <property type="entry name" value="Peptidase_S8_His-AS"/>
</dbReference>
<comment type="caution">
    <text evidence="12">The sequence shown here is derived from an EMBL/GenBank/DDBJ whole genome shotgun (WGS) entry which is preliminary data.</text>
</comment>
<dbReference type="PROSITE" id="PS00137">
    <property type="entry name" value="SUBTILASE_HIS"/>
    <property type="match status" value="1"/>
</dbReference>
<evidence type="ECO:0000256" key="5">
    <source>
        <dbReference type="ARBA" id="ARBA00022729"/>
    </source>
</evidence>
<dbReference type="GO" id="GO:0005576">
    <property type="term" value="C:extracellular region"/>
    <property type="evidence" value="ECO:0007669"/>
    <property type="project" value="UniProtKB-SubCell"/>
</dbReference>
<accession>A0A3N2RIQ2</accession>
<dbReference type="Pfam" id="PF01483">
    <property type="entry name" value="P_proprotein"/>
    <property type="match status" value="1"/>
</dbReference>
<dbReference type="PROSITE" id="PS51892">
    <property type="entry name" value="SUBTILASE"/>
    <property type="match status" value="1"/>
</dbReference>
<feature type="domain" description="P/Homo B" evidence="11">
    <location>
        <begin position="469"/>
        <end position="583"/>
    </location>
</feature>
<dbReference type="AlphaFoldDB" id="A0A3N2RIQ2"/>
<dbReference type="PANTHER" id="PTHR43806:SF11">
    <property type="entry name" value="CEREVISIN-RELATED"/>
    <property type="match status" value="1"/>
</dbReference>
<feature type="active site" description="Charge relay system" evidence="9">
    <location>
        <position position="145"/>
    </location>
</feature>
<dbReference type="SUPFAM" id="SSF49785">
    <property type="entry name" value="Galactose-binding domain-like"/>
    <property type="match status" value="1"/>
</dbReference>
<dbReference type="Pfam" id="PF00082">
    <property type="entry name" value="Peptidase_S8"/>
    <property type="match status" value="1"/>
</dbReference>
<dbReference type="FunFam" id="2.60.120.260:FF:000149">
    <property type="entry name" value="Leupeptin-inactivating enzyme 1"/>
    <property type="match status" value="1"/>
</dbReference>
<evidence type="ECO:0000313" key="13">
    <source>
        <dbReference type="Proteomes" id="UP000275910"/>
    </source>
</evidence>
<feature type="region of interest" description="Disordered" evidence="10">
    <location>
        <begin position="176"/>
        <end position="207"/>
    </location>
</feature>
<dbReference type="InterPro" id="IPR023828">
    <property type="entry name" value="Peptidase_S8_Ser-AS"/>
</dbReference>
<dbReference type="InterPro" id="IPR008979">
    <property type="entry name" value="Galactose-bd-like_sf"/>
</dbReference>
<evidence type="ECO:0000256" key="1">
    <source>
        <dbReference type="ARBA" id="ARBA00004613"/>
    </source>
</evidence>
<gene>
    <name evidence="12" type="ORF">D9T17_09155</name>
</gene>
<dbReference type="PROSITE" id="PS51829">
    <property type="entry name" value="P_HOMO_B"/>
    <property type="match status" value="1"/>
</dbReference>
<dbReference type="GO" id="GO:0006508">
    <property type="term" value="P:proteolysis"/>
    <property type="evidence" value="ECO:0007669"/>
    <property type="project" value="UniProtKB-KW"/>
</dbReference>
<evidence type="ECO:0000256" key="8">
    <source>
        <dbReference type="ARBA" id="ARBA00023145"/>
    </source>
</evidence>
<comment type="subcellular location">
    <subcellularLocation>
        <location evidence="1">Secreted</location>
    </subcellularLocation>
</comment>
<keyword evidence="7 9" id="KW-0720">Serine protease</keyword>
<keyword evidence="5" id="KW-0732">Signal</keyword>
<dbReference type="PRINTS" id="PR00723">
    <property type="entry name" value="SUBTILISIN"/>
</dbReference>
<dbReference type="InterPro" id="IPR002884">
    <property type="entry name" value="P_dom"/>
</dbReference>
<keyword evidence="6 9" id="KW-0378">Hydrolase</keyword>
<keyword evidence="8" id="KW-0865">Zymogen</keyword>
<reference evidence="12 13" key="1">
    <citation type="submission" date="2018-10" db="EMBL/GenBank/DDBJ databases">
        <title>The genome of Lysobacter enzymogenes OH11.</title>
        <authorList>
            <person name="Liu F."/>
            <person name="Zhao Y."/>
            <person name="Qian G."/>
            <person name="Chen Y."/>
            <person name="Xu H."/>
        </authorList>
    </citation>
    <scope>NUCLEOTIDE SEQUENCE [LARGE SCALE GENOMIC DNA]</scope>
    <source>
        <strain evidence="12 13">OH11</strain>
    </source>
</reference>
<dbReference type="Gene3D" id="3.40.50.200">
    <property type="entry name" value="Peptidase S8/S53 domain"/>
    <property type="match status" value="1"/>
</dbReference>
<dbReference type="GO" id="GO:0004252">
    <property type="term" value="F:serine-type endopeptidase activity"/>
    <property type="evidence" value="ECO:0007669"/>
    <property type="project" value="UniProtKB-UniRule"/>
</dbReference>
<dbReference type="EMBL" id="RCTY01000023">
    <property type="protein sequence ID" value="ROU07353.1"/>
    <property type="molecule type" value="Genomic_DNA"/>
</dbReference>
<organism evidence="12 13">
    <name type="scientific">Lysobacter enzymogenes</name>
    <dbReference type="NCBI Taxonomy" id="69"/>
    <lineage>
        <taxon>Bacteria</taxon>
        <taxon>Pseudomonadati</taxon>
        <taxon>Pseudomonadota</taxon>
        <taxon>Gammaproteobacteria</taxon>
        <taxon>Lysobacterales</taxon>
        <taxon>Lysobacteraceae</taxon>
        <taxon>Lysobacter</taxon>
    </lineage>
</organism>
<evidence type="ECO:0000256" key="10">
    <source>
        <dbReference type="SAM" id="MobiDB-lite"/>
    </source>
</evidence>
<dbReference type="InterPro" id="IPR036852">
    <property type="entry name" value="Peptidase_S8/S53_dom_sf"/>
</dbReference>
<evidence type="ECO:0000256" key="6">
    <source>
        <dbReference type="ARBA" id="ARBA00022801"/>
    </source>
</evidence>
<dbReference type="Proteomes" id="UP000275910">
    <property type="component" value="Unassembled WGS sequence"/>
</dbReference>
<evidence type="ECO:0000256" key="9">
    <source>
        <dbReference type="PROSITE-ProRule" id="PRU01240"/>
    </source>
</evidence>
<feature type="compositionally biased region" description="Low complexity" evidence="10">
    <location>
        <begin position="176"/>
        <end position="185"/>
    </location>
</feature>
<evidence type="ECO:0000256" key="3">
    <source>
        <dbReference type="ARBA" id="ARBA00022525"/>
    </source>
</evidence>
<proteinExistence type="inferred from homology"/>
<dbReference type="InterPro" id="IPR050131">
    <property type="entry name" value="Peptidase_S8_subtilisin-like"/>
</dbReference>
<dbReference type="SUPFAM" id="SSF52743">
    <property type="entry name" value="Subtilisin-like"/>
    <property type="match status" value="1"/>
</dbReference>
<keyword evidence="3" id="KW-0964">Secreted</keyword>
<keyword evidence="4 9" id="KW-0645">Protease</keyword>
<dbReference type="PANTHER" id="PTHR43806">
    <property type="entry name" value="PEPTIDASE S8"/>
    <property type="match status" value="1"/>
</dbReference>
<evidence type="ECO:0000256" key="2">
    <source>
        <dbReference type="ARBA" id="ARBA00011073"/>
    </source>
</evidence>